<accession>A0A8X6QDI2</accession>
<organism evidence="2 3">
    <name type="scientific">Nephila pilipes</name>
    <name type="common">Giant wood spider</name>
    <name type="synonym">Nephila maculata</name>
    <dbReference type="NCBI Taxonomy" id="299642"/>
    <lineage>
        <taxon>Eukaryota</taxon>
        <taxon>Metazoa</taxon>
        <taxon>Ecdysozoa</taxon>
        <taxon>Arthropoda</taxon>
        <taxon>Chelicerata</taxon>
        <taxon>Arachnida</taxon>
        <taxon>Araneae</taxon>
        <taxon>Araneomorphae</taxon>
        <taxon>Entelegynae</taxon>
        <taxon>Araneoidea</taxon>
        <taxon>Nephilidae</taxon>
        <taxon>Nephila</taxon>
    </lineage>
</organism>
<comment type="caution">
    <text evidence="2">The sequence shown here is derived from an EMBL/GenBank/DDBJ whole genome shotgun (WGS) entry which is preliminary data.</text>
</comment>
<feature type="domain" description="PiggyBac transposable element-derived protein" evidence="1">
    <location>
        <begin position="1"/>
        <end position="81"/>
    </location>
</feature>
<evidence type="ECO:0000259" key="1">
    <source>
        <dbReference type="Pfam" id="PF13843"/>
    </source>
</evidence>
<dbReference type="OrthoDB" id="10057959at2759"/>
<evidence type="ECO:0000313" key="2">
    <source>
        <dbReference type="EMBL" id="GFU13135.1"/>
    </source>
</evidence>
<keyword evidence="3" id="KW-1185">Reference proteome</keyword>
<name>A0A8X6QDI2_NEPPI</name>
<dbReference type="AlphaFoldDB" id="A0A8X6QDI2"/>
<reference evidence="2" key="1">
    <citation type="submission" date="2020-08" db="EMBL/GenBank/DDBJ databases">
        <title>Multicomponent nature underlies the extraordinary mechanical properties of spider dragline silk.</title>
        <authorList>
            <person name="Kono N."/>
            <person name="Nakamura H."/>
            <person name="Mori M."/>
            <person name="Yoshida Y."/>
            <person name="Ohtoshi R."/>
            <person name="Malay A.D."/>
            <person name="Moran D.A.P."/>
            <person name="Tomita M."/>
            <person name="Numata K."/>
            <person name="Arakawa K."/>
        </authorList>
    </citation>
    <scope>NUCLEOTIDE SEQUENCE</scope>
</reference>
<dbReference type="Proteomes" id="UP000887013">
    <property type="component" value="Unassembled WGS sequence"/>
</dbReference>
<dbReference type="EMBL" id="BMAW01078933">
    <property type="protein sequence ID" value="GFU13135.1"/>
    <property type="molecule type" value="Genomic_DNA"/>
</dbReference>
<dbReference type="InterPro" id="IPR029526">
    <property type="entry name" value="PGBD"/>
</dbReference>
<dbReference type="Pfam" id="PF13843">
    <property type="entry name" value="DDE_Tnp_1_7"/>
    <property type="match status" value="1"/>
</dbReference>
<proteinExistence type="predicted"/>
<gene>
    <name evidence="2" type="primary">AVEN_35239_1</name>
    <name evidence="2" type="ORF">NPIL_357451</name>
</gene>
<evidence type="ECO:0000313" key="3">
    <source>
        <dbReference type="Proteomes" id="UP000887013"/>
    </source>
</evidence>
<protein>
    <submittedName>
        <fullName evidence="2">DDE_Tnp_1_7 domain-containing protein</fullName>
    </submittedName>
</protein>
<sequence>MMCGVGTNYMVNVIPYLGSHTQTKSIPLASHFVEELTKSIQGTNRNITMDNWFSSIPLAEKLLMKLMNLTIVGTVRKTKEKFLLNSYSYVLEV</sequence>